<dbReference type="Gramene" id="HORVU.MOREX.r3.4HG0336900.1">
    <property type="protein sequence ID" value="HORVU.MOREX.r3.4HG0336900.1.CDS1"/>
    <property type="gene ID" value="HORVU.MOREX.r3.4HG0336900"/>
</dbReference>
<reference evidence="2" key="2">
    <citation type="submission" date="2020-10" db="EMBL/GenBank/DDBJ databases">
        <authorList>
            <person name="Scholz U."/>
            <person name="Mascher M."/>
            <person name="Fiebig A."/>
        </authorList>
    </citation>
    <scope>NUCLEOTIDE SEQUENCE [LARGE SCALE GENOMIC DNA]</scope>
    <source>
        <strain evidence="2">cv. Morex</strain>
    </source>
</reference>
<keyword evidence="3" id="KW-1185">Reference proteome</keyword>
<keyword evidence="1" id="KW-0472">Membrane</keyword>
<reference evidence="2" key="3">
    <citation type="submission" date="2022-01" db="UniProtKB">
        <authorList>
            <consortium name="EnsemblPlants"/>
        </authorList>
    </citation>
    <scope>IDENTIFICATION</scope>
    <source>
        <strain evidence="2">subsp. vulgare</strain>
    </source>
</reference>
<evidence type="ECO:0000313" key="2">
    <source>
        <dbReference type="EnsemblPlants" id="HORVU.MOREX.r3.4HG0336900.1.CDS1"/>
    </source>
</evidence>
<accession>A0A8I6XFE7</accession>
<dbReference type="AlphaFoldDB" id="A0A8I6XFE7"/>
<dbReference type="Gramene" id="HORVU.MOREX.r2.4HG0280950.1">
    <property type="protein sequence ID" value="HORVU.MOREX.r2.4HG0280950.1.CDS.1"/>
    <property type="gene ID" value="HORVU.MOREX.r2.4HG0280950"/>
</dbReference>
<evidence type="ECO:0000256" key="1">
    <source>
        <dbReference type="SAM" id="Phobius"/>
    </source>
</evidence>
<dbReference type="EnsemblPlants" id="HORVU.MOREX.r3.4HG0336900.1">
    <property type="protein sequence ID" value="HORVU.MOREX.r3.4HG0336900.1.CDS1"/>
    <property type="gene ID" value="HORVU.MOREX.r3.4HG0336900"/>
</dbReference>
<reference evidence="3" key="1">
    <citation type="journal article" date="2012" name="Nature">
        <title>A physical, genetic and functional sequence assembly of the barley genome.</title>
        <authorList>
            <consortium name="The International Barley Genome Sequencing Consortium"/>
            <person name="Mayer K.F."/>
            <person name="Waugh R."/>
            <person name="Brown J.W."/>
            <person name="Schulman A."/>
            <person name="Langridge P."/>
            <person name="Platzer M."/>
            <person name="Fincher G.B."/>
            <person name="Muehlbauer G.J."/>
            <person name="Sato K."/>
            <person name="Close T.J."/>
            <person name="Wise R.P."/>
            <person name="Stein N."/>
        </authorList>
    </citation>
    <scope>NUCLEOTIDE SEQUENCE [LARGE SCALE GENOMIC DNA]</scope>
    <source>
        <strain evidence="3">cv. Morex</strain>
    </source>
</reference>
<evidence type="ECO:0000313" key="3">
    <source>
        <dbReference type="Proteomes" id="UP000011116"/>
    </source>
</evidence>
<dbReference type="SMR" id="A0A8I6XFE7"/>
<name>A0A8I6XFE7_HORVV</name>
<keyword evidence="1" id="KW-0812">Transmembrane</keyword>
<proteinExistence type="predicted"/>
<feature type="transmembrane region" description="Helical" evidence="1">
    <location>
        <begin position="41"/>
        <end position="59"/>
    </location>
</feature>
<sequence length="63" mass="7272">MRRRRREADGRALSLSACVRPYHTPIHPLLSPYLIRWPTPAISLLLFCCLCVVVHLLPVRCMC</sequence>
<dbReference type="Proteomes" id="UP000011116">
    <property type="component" value="Chromosome 4H"/>
</dbReference>
<protein>
    <submittedName>
        <fullName evidence="2">Uncharacterized protein</fullName>
    </submittedName>
</protein>
<keyword evidence="1" id="KW-1133">Transmembrane helix</keyword>
<organism evidence="2 3">
    <name type="scientific">Hordeum vulgare subsp. vulgare</name>
    <name type="common">Domesticated barley</name>
    <dbReference type="NCBI Taxonomy" id="112509"/>
    <lineage>
        <taxon>Eukaryota</taxon>
        <taxon>Viridiplantae</taxon>
        <taxon>Streptophyta</taxon>
        <taxon>Embryophyta</taxon>
        <taxon>Tracheophyta</taxon>
        <taxon>Spermatophyta</taxon>
        <taxon>Magnoliopsida</taxon>
        <taxon>Liliopsida</taxon>
        <taxon>Poales</taxon>
        <taxon>Poaceae</taxon>
        <taxon>BOP clade</taxon>
        <taxon>Pooideae</taxon>
        <taxon>Triticodae</taxon>
        <taxon>Triticeae</taxon>
        <taxon>Hordeinae</taxon>
        <taxon>Hordeum</taxon>
    </lineage>
</organism>